<dbReference type="EMBL" id="SNYR01000001">
    <property type="protein sequence ID" value="TDQ66349.1"/>
    <property type="molecule type" value="Genomic_DNA"/>
</dbReference>
<organism evidence="3 4">
    <name type="scientific">Maritalea mobilis</name>
    <dbReference type="NCBI Taxonomy" id="483324"/>
    <lineage>
        <taxon>Bacteria</taxon>
        <taxon>Pseudomonadati</taxon>
        <taxon>Pseudomonadota</taxon>
        <taxon>Alphaproteobacteria</taxon>
        <taxon>Hyphomicrobiales</taxon>
        <taxon>Devosiaceae</taxon>
        <taxon>Maritalea</taxon>
    </lineage>
</organism>
<keyword evidence="4" id="KW-1185">Reference proteome</keyword>
<sequence length="489" mass="53796">MTPRRPSRIVFSVGAIFSAFIILVIAFVISSLFVLNVSSKAANELKLAADKRAVTNLIDREVHDVAQRLSEVAWWDETVAATGEELDMSFFEDALLGWFPNEYGIDRSALVATDFSLRLHADGKKFVTSVRAESFLSQTRDLVAKAQMSYFELRSGEGGEFWFDGNPVNGETPLFVSDLRKIDGIYGIAVAQAVVPDGELTLPDGSPQVLVAFRKFTPERIAEYSTEIELNGLAISSNAPANMEKAIAYSSSRVGPAIYVSWISSLPSDGIWKNSMPALGAMLATISLVMLGITIAYARLVYRTRQAEARNRFLAEHDSLTGLSNRALFDRRLQAEIGEDRMGKCAVLCIDLDRFKPVNDTYGHQAGDEVLRIVAQRIETAIGDRGLVARLGGDEFIALLCGVVEKDQIMLLCDNIIEQICQEISFEDHELYVGASVGVAWWPDDGKTADMVIRSADQALYRAKELGRGRAIRADEVKPSVKLGLVKQS</sequence>
<comment type="caution">
    <text evidence="3">The sequence shown here is derived from an EMBL/GenBank/DDBJ whole genome shotgun (WGS) entry which is preliminary data.</text>
</comment>
<dbReference type="Proteomes" id="UP000295391">
    <property type="component" value="Unassembled WGS sequence"/>
</dbReference>
<dbReference type="Pfam" id="PF00990">
    <property type="entry name" value="GGDEF"/>
    <property type="match status" value="1"/>
</dbReference>
<dbReference type="PANTHER" id="PTHR46663:SF2">
    <property type="entry name" value="GGDEF DOMAIN-CONTAINING PROTEIN"/>
    <property type="match status" value="1"/>
</dbReference>
<feature type="domain" description="GGDEF" evidence="2">
    <location>
        <begin position="343"/>
        <end position="476"/>
    </location>
</feature>
<accession>A0A4R6VQP1</accession>
<gene>
    <name evidence="3" type="ORF">ATL17_0342</name>
</gene>
<keyword evidence="1" id="KW-0472">Membrane</keyword>
<dbReference type="InterPro" id="IPR007892">
    <property type="entry name" value="CHASE4"/>
</dbReference>
<dbReference type="FunFam" id="3.30.70.270:FF:000001">
    <property type="entry name" value="Diguanylate cyclase domain protein"/>
    <property type="match status" value="1"/>
</dbReference>
<dbReference type="InterPro" id="IPR029787">
    <property type="entry name" value="Nucleotide_cyclase"/>
</dbReference>
<dbReference type="NCBIfam" id="TIGR00254">
    <property type="entry name" value="GGDEF"/>
    <property type="match status" value="1"/>
</dbReference>
<dbReference type="InterPro" id="IPR052163">
    <property type="entry name" value="DGC-Regulatory_Protein"/>
</dbReference>
<dbReference type="PROSITE" id="PS50887">
    <property type="entry name" value="GGDEF"/>
    <property type="match status" value="1"/>
</dbReference>
<evidence type="ECO:0000313" key="3">
    <source>
        <dbReference type="EMBL" id="TDQ66349.1"/>
    </source>
</evidence>
<evidence type="ECO:0000259" key="2">
    <source>
        <dbReference type="PROSITE" id="PS50887"/>
    </source>
</evidence>
<dbReference type="Gene3D" id="3.30.70.270">
    <property type="match status" value="1"/>
</dbReference>
<dbReference type="GO" id="GO:0003824">
    <property type="term" value="F:catalytic activity"/>
    <property type="evidence" value="ECO:0007669"/>
    <property type="project" value="UniProtKB-ARBA"/>
</dbReference>
<keyword evidence="1" id="KW-1133">Transmembrane helix</keyword>
<dbReference type="SUPFAM" id="SSF55073">
    <property type="entry name" value="Nucleotide cyclase"/>
    <property type="match status" value="1"/>
</dbReference>
<dbReference type="OrthoDB" id="9814202at2"/>
<dbReference type="AlphaFoldDB" id="A0A4R6VQP1"/>
<protein>
    <submittedName>
        <fullName evidence="3">Diguanylate cyclase (GGDEF)-like protein</fullName>
    </submittedName>
</protein>
<proteinExistence type="predicted"/>
<feature type="transmembrane region" description="Helical" evidence="1">
    <location>
        <begin position="9"/>
        <end position="35"/>
    </location>
</feature>
<dbReference type="Pfam" id="PF05228">
    <property type="entry name" value="CHASE4"/>
    <property type="match status" value="1"/>
</dbReference>
<dbReference type="CDD" id="cd01949">
    <property type="entry name" value="GGDEF"/>
    <property type="match status" value="1"/>
</dbReference>
<dbReference type="RefSeq" id="WP_133571049.1">
    <property type="nucleotide sequence ID" value="NZ_SNYR01000001.1"/>
</dbReference>
<keyword evidence="1" id="KW-0812">Transmembrane</keyword>
<dbReference type="PANTHER" id="PTHR46663">
    <property type="entry name" value="DIGUANYLATE CYCLASE DGCT-RELATED"/>
    <property type="match status" value="1"/>
</dbReference>
<evidence type="ECO:0000256" key="1">
    <source>
        <dbReference type="SAM" id="Phobius"/>
    </source>
</evidence>
<name>A0A4R6VQP1_9HYPH</name>
<evidence type="ECO:0000313" key="4">
    <source>
        <dbReference type="Proteomes" id="UP000295391"/>
    </source>
</evidence>
<dbReference type="InterPro" id="IPR000160">
    <property type="entry name" value="GGDEF_dom"/>
</dbReference>
<feature type="transmembrane region" description="Helical" evidence="1">
    <location>
        <begin position="278"/>
        <end position="302"/>
    </location>
</feature>
<dbReference type="SMART" id="SM00267">
    <property type="entry name" value="GGDEF"/>
    <property type="match status" value="1"/>
</dbReference>
<reference evidence="3 4" key="1">
    <citation type="submission" date="2019-03" db="EMBL/GenBank/DDBJ databases">
        <title>Genomic Encyclopedia of Type Strains, Phase III (KMG-III): the genomes of soil and plant-associated and newly described type strains.</title>
        <authorList>
            <person name="Whitman W."/>
        </authorList>
    </citation>
    <scope>NUCLEOTIDE SEQUENCE [LARGE SCALE GENOMIC DNA]</scope>
    <source>
        <strain evidence="3 4">CGMCC 1.7002</strain>
    </source>
</reference>
<dbReference type="InterPro" id="IPR043128">
    <property type="entry name" value="Rev_trsase/Diguanyl_cyclase"/>
</dbReference>